<dbReference type="EMBL" id="MN740933">
    <property type="protein sequence ID" value="QHU18463.1"/>
    <property type="molecule type" value="Genomic_DNA"/>
</dbReference>
<accession>A0A6C0KMF0</accession>
<proteinExistence type="predicted"/>
<organism evidence="1">
    <name type="scientific">viral metagenome</name>
    <dbReference type="NCBI Taxonomy" id="1070528"/>
    <lineage>
        <taxon>unclassified sequences</taxon>
        <taxon>metagenomes</taxon>
        <taxon>organismal metagenomes</taxon>
    </lineage>
</organism>
<reference evidence="1" key="1">
    <citation type="journal article" date="2020" name="Nature">
        <title>Giant virus diversity and host interactions through global metagenomics.</title>
        <authorList>
            <person name="Schulz F."/>
            <person name="Roux S."/>
            <person name="Paez-Espino D."/>
            <person name="Jungbluth S."/>
            <person name="Walsh D.A."/>
            <person name="Denef V.J."/>
            <person name="McMahon K.D."/>
            <person name="Konstantinidis K.T."/>
            <person name="Eloe-Fadrosh E.A."/>
            <person name="Kyrpides N.C."/>
            <person name="Woyke T."/>
        </authorList>
    </citation>
    <scope>NUCLEOTIDE SEQUENCE</scope>
    <source>
        <strain evidence="1">GVMAG-S-3300013006-138</strain>
    </source>
</reference>
<sequence>MLSADLEKHSKYKSHYGENEVYWGLGIEEESYLQFSKLINVAAPIVRSAHKPERYSVNYFSSYKPDTVKNLHQIFTDISGFYPLPFLFNAHSFTRMDIHGKHKTTYEKVPKANPAFLGRTFFQELQNFSPKIFIKDFNESFVFDGDTIEFITQDFYKANAKSVIQELLQTKKKILNSINESCKKNKFFQQYGGKFIFPPINPGFAVFHSNPTNIAIFNNGTYHINITLPSLLGSKDMNGRPTLLDPEHFKYQHKMCIRMFQWIEPFLIAMYGTPDPFPKGSKGSQRGAMSRFIGIGTYDTDSMPEGKIVGLPIKDIRGSSEFFWWYKEYHKNSIYNPLTQIGMDINYRKHHLHGIELRIFDWFPEERLFPLIEILVYVAEASLVKKDISEPVMSKLWNDLLVRVLQEGESCELKAEEIVMYEYLLDIPLLRQKSKISVLYKSIFKALQRKYRNGYLAKCFLHGNSFTKFLKSLYYLEVSDKPQTIMV</sequence>
<evidence type="ECO:0000313" key="1">
    <source>
        <dbReference type="EMBL" id="QHU18463.1"/>
    </source>
</evidence>
<dbReference type="AlphaFoldDB" id="A0A6C0KMF0"/>
<protein>
    <submittedName>
        <fullName evidence="1">Uncharacterized protein</fullName>
    </submittedName>
</protein>
<name>A0A6C0KMF0_9ZZZZ</name>